<protein>
    <submittedName>
        <fullName evidence="1">Uncharacterized protein</fullName>
    </submittedName>
</protein>
<dbReference type="Proteomes" id="UP000230069">
    <property type="component" value="Unassembled WGS sequence"/>
</dbReference>
<dbReference type="AlphaFoldDB" id="A0A2G5F3M5"/>
<accession>A0A2G5F3M5</accession>
<keyword evidence="2" id="KW-1185">Reference proteome</keyword>
<dbReference type="InParanoid" id="A0A2G5F3M5"/>
<dbReference type="EMBL" id="KZ305019">
    <property type="protein sequence ID" value="PIA62608.1"/>
    <property type="molecule type" value="Genomic_DNA"/>
</dbReference>
<evidence type="ECO:0000313" key="2">
    <source>
        <dbReference type="Proteomes" id="UP000230069"/>
    </source>
</evidence>
<name>A0A2G5F3M5_AQUCA</name>
<sequence>MSNIWTLQTKCPVNIKTRVILYCGWIMTSLSKLKSTEQVVAESLSSSIDQWKDFCRDRERERERERESWQQ</sequence>
<reference evidence="1 2" key="1">
    <citation type="submission" date="2017-09" db="EMBL/GenBank/DDBJ databases">
        <title>WGS assembly of Aquilegia coerulea Goldsmith.</title>
        <authorList>
            <person name="Hodges S."/>
            <person name="Kramer E."/>
            <person name="Nordborg M."/>
            <person name="Tomkins J."/>
            <person name="Borevitz J."/>
            <person name="Derieg N."/>
            <person name="Yan J."/>
            <person name="Mihaltcheva S."/>
            <person name="Hayes R.D."/>
            <person name="Rokhsar D."/>
        </authorList>
    </citation>
    <scope>NUCLEOTIDE SEQUENCE [LARGE SCALE GENOMIC DNA]</scope>
    <source>
        <strain evidence="2">cv. Goldsmith</strain>
    </source>
</reference>
<evidence type="ECO:0000313" key="1">
    <source>
        <dbReference type="EMBL" id="PIA62608.1"/>
    </source>
</evidence>
<gene>
    <name evidence="1" type="ORF">AQUCO_00200546v1</name>
</gene>
<organism evidence="1 2">
    <name type="scientific">Aquilegia coerulea</name>
    <name type="common">Rocky mountain columbine</name>
    <dbReference type="NCBI Taxonomy" id="218851"/>
    <lineage>
        <taxon>Eukaryota</taxon>
        <taxon>Viridiplantae</taxon>
        <taxon>Streptophyta</taxon>
        <taxon>Embryophyta</taxon>
        <taxon>Tracheophyta</taxon>
        <taxon>Spermatophyta</taxon>
        <taxon>Magnoliopsida</taxon>
        <taxon>Ranunculales</taxon>
        <taxon>Ranunculaceae</taxon>
        <taxon>Thalictroideae</taxon>
        <taxon>Aquilegia</taxon>
    </lineage>
</organism>
<proteinExistence type="predicted"/>